<accession>A0AAV4GL04</accession>
<comment type="caution">
    <text evidence="1">The sequence shown here is derived from an EMBL/GenBank/DDBJ whole genome shotgun (WGS) entry which is preliminary data.</text>
</comment>
<evidence type="ECO:0000313" key="1">
    <source>
        <dbReference type="EMBL" id="GFR86437.1"/>
    </source>
</evidence>
<sequence length="97" mass="10915">MCGPPCGCNVSKLRDLNYSIGMSYQSRSNKLTEGLSTTKFRWLELPKSLKTMRAPAAFFVSLPFRSRYSRYFGQPAPPCPALGDNIRLRKQLLTPPS</sequence>
<organism evidence="1 2">
    <name type="scientific">Elysia marginata</name>
    <dbReference type="NCBI Taxonomy" id="1093978"/>
    <lineage>
        <taxon>Eukaryota</taxon>
        <taxon>Metazoa</taxon>
        <taxon>Spiralia</taxon>
        <taxon>Lophotrochozoa</taxon>
        <taxon>Mollusca</taxon>
        <taxon>Gastropoda</taxon>
        <taxon>Heterobranchia</taxon>
        <taxon>Euthyneura</taxon>
        <taxon>Panpulmonata</taxon>
        <taxon>Sacoglossa</taxon>
        <taxon>Placobranchoidea</taxon>
        <taxon>Plakobranchidae</taxon>
        <taxon>Elysia</taxon>
    </lineage>
</organism>
<gene>
    <name evidence="1" type="ORF">ElyMa_002468200</name>
</gene>
<reference evidence="1 2" key="1">
    <citation type="journal article" date="2021" name="Elife">
        <title>Chloroplast acquisition without the gene transfer in kleptoplastic sea slugs, Plakobranchus ocellatus.</title>
        <authorList>
            <person name="Maeda T."/>
            <person name="Takahashi S."/>
            <person name="Yoshida T."/>
            <person name="Shimamura S."/>
            <person name="Takaki Y."/>
            <person name="Nagai Y."/>
            <person name="Toyoda A."/>
            <person name="Suzuki Y."/>
            <person name="Arimoto A."/>
            <person name="Ishii H."/>
            <person name="Satoh N."/>
            <person name="Nishiyama T."/>
            <person name="Hasebe M."/>
            <person name="Maruyama T."/>
            <person name="Minagawa J."/>
            <person name="Obokata J."/>
            <person name="Shigenobu S."/>
        </authorList>
    </citation>
    <scope>NUCLEOTIDE SEQUENCE [LARGE SCALE GENOMIC DNA]</scope>
</reference>
<name>A0AAV4GL04_9GAST</name>
<dbReference type="AlphaFoldDB" id="A0AAV4GL04"/>
<keyword evidence="2" id="KW-1185">Reference proteome</keyword>
<protein>
    <submittedName>
        <fullName evidence="1">Uncharacterized protein</fullName>
    </submittedName>
</protein>
<dbReference type="EMBL" id="BMAT01005053">
    <property type="protein sequence ID" value="GFR86437.1"/>
    <property type="molecule type" value="Genomic_DNA"/>
</dbReference>
<proteinExistence type="predicted"/>
<evidence type="ECO:0000313" key="2">
    <source>
        <dbReference type="Proteomes" id="UP000762676"/>
    </source>
</evidence>
<dbReference type="Proteomes" id="UP000762676">
    <property type="component" value="Unassembled WGS sequence"/>
</dbReference>